<dbReference type="AlphaFoldDB" id="A0A5C3NJR3"/>
<dbReference type="Proteomes" id="UP000305948">
    <property type="component" value="Unassembled WGS sequence"/>
</dbReference>
<name>A0A5C3NJR3_9AGAM</name>
<sequence>MGRGGTLPFSIATIGPQASSAGQVILPYRRRSVLTPLVGIKTPLLFRAVRECTQSILLSATHMTLGLTSRHPYFLAFSLAELAVRSSQQLPLFPFGFTAPYLVTMLSPSAFPRTGIMVRLGMILFPVVATVPSRSHDQRGDS</sequence>
<proteinExistence type="predicted"/>
<dbReference type="EMBL" id="ML213503">
    <property type="protein sequence ID" value="TFK57460.1"/>
    <property type="molecule type" value="Genomic_DNA"/>
</dbReference>
<keyword evidence="2" id="KW-1185">Reference proteome</keyword>
<accession>A0A5C3NJR3</accession>
<evidence type="ECO:0000313" key="2">
    <source>
        <dbReference type="Proteomes" id="UP000305948"/>
    </source>
</evidence>
<evidence type="ECO:0000313" key="1">
    <source>
        <dbReference type="EMBL" id="TFK57460.1"/>
    </source>
</evidence>
<reference evidence="1 2" key="1">
    <citation type="journal article" date="2019" name="Nat. Ecol. Evol.">
        <title>Megaphylogeny resolves global patterns of mushroom evolution.</title>
        <authorList>
            <person name="Varga T."/>
            <person name="Krizsan K."/>
            <person name="Foldi C."/>
            <person name="Dima B."/>
            <person name="Sanchez-Garcia M."/>
            <person name="Sanchez-Ramirez S."/>
            <person name="Szollosi G.J."/>
            <person name="Szarkandi J.G."/>
            <person name="Papp V."/>
            <person name="Albert L."/>
            <person name="Andreopoulos W."/>
            <person name="Angelini C."/>
            <person name="Antonin V."/>
            <person name="Barry K.W."/>
            <person name="Bougher N.L."/>
            <person name="Buchanan P."/>
            <person name="Buyck B."/>
            <person name="Bense V."/>
            <person name="Catcheside P."/>
            <person name="Chovatia M."/>
            <person name="Cooper J."/>
            <person name="Damon W."/>
            <person name="Desjardin D."/>
            <person name="Finy P."/>
            <person name="Geml J."/>
            <person name="Haridas S."/>
            <person name="Hughes K."/>
            <person name="Justo A."/>
            <person name="Karasinski D."/>
            <person name="Kautmanova I."/>
            <person name="Kiss B."/>
            <person name="Kocsube S."/>
            <person name="Kotiranta H."/>
            <person name="LaButti K.M."/>
            <person name="Lechner B.E."/>
            <person name="Liimatainen K."/>
            <person name="Lipzen A."/>
            <person name="Lukacs Z."/>
            <person name="Mihaltcheva S."/>
            <person name="Morgado L.N."/>
            <person name="Niskanen T."/>
            <person name="Noordeloos M.E."/>
            <person name="Ohm R.A."/>
            <person name="Ortiz-Santana B."/>
            <person name="Ovrebo C."/>
            <person name="Racz N."/>
            <person name="Riley R."/>
            <person name="Savchenko A."/>
            <person name="Shiryaev A."/>
            <person name="Soop K."/>
            <person name="Spirin V."/>
            <person name="Szebenyi C."/>
            <person name="Tomsovsky M."/>
            <person name="Tulloss R.E."/>
            <person name="Uehling J."/>
            <person name="Grigoriev I.V."/>
            <person name="Vagvolgyi C."/>
            <person name="Papp T."/>
            <person name="Martin F.M."/>
            <person name="Miettinen O."/>
            <person name="Hibbett D.S."/>
            <person name="Nagy L.G."/>
        </authorList>
    </citation>
    <scope>NUCLEOTIDE SEQUENCE [LARGE SCALE GENOMIC DNA]</scope>
    <source>
        <strain evidence="1 2">OMC1185</strain>
    </source>
</reference>
<organism evidence="1 2">
    <name type="scientific">Heliocybe sulcata</name>
    <dbReference type="NCBI Taxonomy" id="5364"/>
    <lineage>
        <taxon>Eukaryota</taxon>
        <taxon>Fungi</taxon>
        <taxon>Dikarya</taxon>
        <taxon>Basidiomycota</taxon>
        <taxon>Agaricomycotina</taxon>
        <taxon>Agaricomycetes</taxon>
        <taxon>Gloeophyllales</taxon>
        <taxon>Gloeophyllaceae</taxon>
        <taxon>Heliocybe</taxon>
    </lineage>
</organism>
<gene>
    <name evidence="1" type="ORF">OE88DRAFT_138705</name>
</gene>
<protein>
    <submittedName>
        <fullName evidence="1">Uncharacterized protein</fullName>
    </submittedName>
</protein>